<dbReference type="PANTHER" id="PTHR45691:SF6">
    <property type="entry name" value="PROTEIN DIAPHANOUS"/>
    <property type="match status" value="1"/>
</dbReference>
<reference evidence="2" key="1">
    <citation type="submission" date="2020-06" db="EMBL/GenBank/DDBJ databases">
        <title>Draft genome of Bugula neritina, a colonial animal packing powerful symbionts and potential medicines.</title>
        <authorList>
            <person name="Rayko M."/>
        </authorList>
    </citation>
    <scope>NUCLEOTIDE SEQUENCE [LARGE SCALE GENOMIC DNA]</scope>
    <source>
        <strain evidence="2">Kwan_BN1</strain>
    </source>
</reference>
<evidence type="ECO:0000256" key="1">
    <source>
        <dbReference type="SAM" id="Coils"/>
    </source>
</evidence>
<sequence>MLLMDYAVVLHSETIYYVYIIIHKLQYYKLIEECITQIVLHKTGVDPDFRYTQRFQIDVDPLIGNIIEKTKEEGILGGVERRKLEEALTAKQESEAKLASLEMKVKEQEMELTDTKRKLSEGIGATISGAIARGPGVVSTSTCTPVIIIF</sequence>
<accession>A0A7J7IUL8</accession>
<dbReference type="PANTHER" id="PTHR45691">
    <property type="entry name" value="PROTEIN DIAPHANOUS"/>
    <property type="match status" value="1"/>
</dbReference>
<protein>
    <submittedName>
        <fullName evidence="2">DIAPH1</fullName>
    </submittedName>
</protein>
<organism evidence="2 3">
    <name type="scientific">Bugula neritina</name>
    <name type="common">Brown bryozoan</name>
    <name type="synonym">Sertularia neritina</name>
    <dbReference type="NCBI Taxonomy" id="10212"/>
    <lineage>
        <taxon>Eukaryota</taxon>
        <taxon>Metazoa</taxon>
        <taxon>Spiralia</taxon>
        <taxon>Lophotrochozoa</taxon>
        <taxon>Bryozoa</taxon>
        <taxon>Gymnolaemata</taxon>
        <taxon>Cheilostomatida</taxon>
        <taxon>Flustrina</taxon>
        <taxon>Buguloidea</taxon>
        <taxon>Bugulidae</taxon>
        <taxon>Bugula</taxon>
    </lineage>
</organism>
<name>A0A7J7IUL8_BUGNE</name>
<proteinExistence type="predicted"/>
<comment type="caution">
    <text evidence="2">The sequence shown here is derived from an EMBL/GenBank/DDBJ whole genome shotgun (WGS) entry which is preliminary data.</text>
</comment>
<dbReference type="Gene3D" id="1.10.238.150">
    <property type="entry name" value="Formin, FH3 diaphanous domain"/>
    <property type="match status" value="1"/>
</dbReference>
<keyword evidence="1" id="KW-0175">Coiled coil</keyword>
<dbReference type="GO" id="GO:0030041">
    <property type="term" value="P:actin filament polymerization"/>
    <property type="evidence" value="ECO:0007669"/>
    <property type="project" value="TreeGrafter"/>
</dbReference>
<dbReference type="OrthoDB" id="1104827at2759"/>
<feature type="coiled-coil region" evidence="1">
    <location>
        <begin position="84"/>
        <end position="118"/>
    </location>
</feature>
<dbReference type="Proteomes" id="UP000593567">
    <property type="component" value="Unassembled WGS sequence"/>
</dbReference>
<dbReference type="SUPFAM" id="SSF48371">
    <property type="entry name" value="ARM repeat"/>
    <property type="match status" value="1"/>
</dbReference>
<dbReference type="InterPro" id="IPR051412">
    <property type="entry name" value="Formin_Homology_Diaphanous_sf"/>
</dbReference>
<evidence type="ECO:0000313" key="3">
    <source>
        <dbReference type="Proteomes" id="UP000593567"/>
    </source>
</evidence>
<gene>
    <name evidence="2" type="ORF">EB796_024103</name>
</gene>
<keyword evidence="3" id="KW-1185">Reference proteome</keyword>
<evidence type="ECO:0000313" key="2">
    <source>
        <dbReference type="EMBL" id="KAF6017622.1"/>
    </source>
</evidence>
<dbReference type="GO" id="GO:0003779">
    <property type="term" value="F:actin binding"/>
    <property type="evidence" value="ECO:0007669"/>
    <property type="project" value="InterPro"/>
</dbReference>
<dbReference type="AlphaFoldDB" id="A0A7J7IUL8"/>
<dbReference type="EMBL" id="VXIV02003375">
    <property type="protein sequence ID" value="KAF6017622.1"/>
    <property type="molecule type" value="Genomic_DNA"/>
</dbReference>
<dbReference type="GO" id="GO:0005884">
    <property type="term" value="C:actin filament"/>
    <property type="evidence" value="ECO:0007669"/>
    <property type="project" value="TreeGrafter"/>
</dbReference>
<dbReference type="InterPro" id="IPR016024">
    <property type="entry name" value="ARM-type_fold"/>
</dbReference>